<sequence>MSVQAAALFMGTCSGHGKANGVNWHPGPGGGILSPCPHPSLAPYIVPKGMEIADNFATWLPTAQLPLEPIVRNVVINKKIPIIDQDNLTPHPTVTQHVTMSVGFKCFTTRNTPAWHCTIGTGGGGREAPTGHARRLFATTKTVFINGKRAGRMADPFGNKTVPFPCLSVVAGASKDVFIGS</sequence>
<proteinExistence type="predicted"/>
<protein>
    <submittedName>
        <fullName evidence="1">Uncharacterized protein</fullName>
    </submittedName>
</protein>
<reference evidence="1 2" key="1">
    <citation type="submission" date="2011-07" db="EMBL/GenBank/DDBJ databases">
        <title>Viral Tagging: a high-throughput approach to explore virus-host interactions.</title>
        <authorList>
            <person name="Deng L."/>
            <person name="Sullivan M.B."/>
            <person name="Poulos B."/>
            <person name="Ignacio Espinoza J.C."/>
        </authorList>
    </citation>
    <scope>NUCLEOTIDE SEQUENCE [LARGE SCALE GENOMIC DNA]</scope>
</reference>
<organism evidence="1 2">
    <name type="scientific">Synechococcus phage metaG-MbCM1</name>
    <dbReference type="NCBI Taxonomy" id="1079999"/>
    <lineage>
        <taxon>Viruses</taxon>
        <taxon>Duplodnaviria</taxon>
        <taxon>Heunggongvirae</taxon>
        <taxon>Uroviricota</taxon>
        <taxon>Caudoviricetes</taxon>
        <taxon>Pantevenvirales</taxon>
        <taxon>Kyanoviridae</taxon>
        <taxon>Galenevirus</taxon>
        <taxon>Galenevirus mbcm1</taxon>
    </lineage>
</organism>
<dbReference type="GeneID" id="14005355"/>
<accession>H8ZN70</accession>
<evidence type="ECO:0000313" key="1">
    <source>
        <dbReference type="EMBL" id="AFD02931.1"/>
    </source>
</evidence>
<dbReference type="RefSeq" id="YP_007001582.1">
    <property type="nucleotide sequence ID" value="NC_019443.1"/>
</dbReference>
<dbReference type="EMBL" id="JN371769">
    <property type="protein sequence ID" value="AFD02931.1"/>
    <property type="molecule type" value="Genomic_DNA"/>
</dbReference>
<name>H8ZN70_9CAUD</name>
<dbReference type="Proteomes" id="UP000007597">
    <property type="component" value="Segment"/>
</dbReference>
<keyword evidence="2" id="KW-1185">Reference proteome</keyword>
<dbReference type="OrthoDB" id="19998at10239"/>
<evidence type="ECO:0000313" key="2">
    <source>
        <dbReference type="Proteomes" id="UP000007597"/>
    </source>
</evidence>
<dbReference type="KEGG" id="vg:14005355"/>